<dbReference type="PANTHER" id="PTHR43385">
    <property type="entry name" value="RIBOFLAVIN TRANSPORTER RIBJ"/>
    <property type="match status" value="1"/>
</dbReference>
<dbReference type="Gene3D" id="1.20.1250.20">
    <property type="entry name" value="MFS general substrate transporter like domains"/>
    <property type="match status" value="1"/>
</dbReference>
<evidence type="ECO:0000256" key="4">
    <source>
        <dbReference type="ARBA" id="ARBA00022989"/>
    </source>
</evidence>
<evidence type="ECO:0000313" key="7">
    <source>
        <dbReference type="EMBL" id="JAT92547.1"/>
    </source>
</evidence>
<evidence type="ECO:0000256" key="5">
    <source>
        <dbReference type="ARBA" id="ARBA00023136"/>
    </source>
</evidence>
<dbReference type="InterPro" id="IPR052983">
    <property type="entry name" value="MFS_Riboflavin_Transporter"/>
</dbReference>
<keyword evidence="2" id="KW-0813">Transport</keyword>
<feature type="non-terminal residue" evidence="7">
    <location>
        <position position="1"/>
    </location>
</feature>
<evidence type="ECO:0000256" key="1">
    <source>
        <dbReference type="ARBA" id="ARBA00004141"/>
    </source>
</evidence>
<feature type="transmembrane region" description="Helical" evidence="6">
    <location>
        <begin position="12"/>
        <end position="36"/>
    </location>
</feature>
<reference evidence="7" key="1">
    <citation type="journal article" date="2017" name="Front. Cell. Infect. Microbiol.">
        <title>The Distinct Transcriptional Response of the Midgut of Amblyomma sculptum and Amblyomma aureolatum Ticks to Rickettsia rickettsii Correlates to Their Differences in Susceptibility to Infection.</title>
        <authorList>
            <person name="Martins L.A."/>
            <person name="Galletti M.F.B.M."/>
            <person name="Ribeiro J.M."/>
            <person name="Fujita A."/>
            <person name="Costa F.B."/>
            <person name="Labruna M.B."/>
            <person name="Daffre S."/>
            <person name="Fogaca A.C."/>
        </authorList>
    </citation>
    <scope>NUCLEOTIDE SEQUENCE</scope>
</reference>
<evidence type="ECO:0000256" key="3">
    <source>
        <dbReference type="ARBA" id="ARBA00022692"/>
    </source>
</evidence>
<dbReference type="EMBL" id="GFAC01006641">
    <property type="protein sequence ID" value="JAT92547.1"/>
    <property type="molecule type" value="mRNA"/>
</dbReference>
<name>A0A1E1WZX9_9ACAR</name>
<evidence type="ECO:0000256" key="6">
    <source>
        <dbReference type="SAM" id="Phobius"/>
    </source>
</evidence>
<proteinExistence type="evidence at transcript level"/>
<dbReference type="SUPFAM" id="SSF103473">
    <property type="entry name" value="MFS general substrate transporter"/>
    <property type="match status" value="1"/>
</dbReference>
<feature type="transmembrane region" description="Helical" evidence="6">
    <location>
        <begin position="48"/>
        <end position="66"/>
    </location>
</feature>
<dbReference type="AlphaFoldDB" id="A0A1E1WZX9"/>
<dbReference type="GO" id="GO:0016020">
    <property type="term" value="C:membrane"/>
    <property type="evidence" value="ECO:0007669"/>
    <property type="project" value="UniProtKB-SubCell"/>
</dbReference>
<sequence length="174" mass="18936">LLSSFTLPAFYVLVILQFISDYTYITYTTTIVDYIVDKGTALARAKRIVVYCGFGQAGGRLVLPFVTDKVSFSRSPVAAACFVAAALCFVAVPRVSAYEGIVVLCCLADVAEGFILCIKPLLIADHIGLERYTFCCGVAGIVGLPVWLSQPTVVGWFRDERGSYDNLYYMLGGI</sequence>
<dbReference type="InterPro" id="IPR036259">
    <property type="entry name" value="MFS_trans_sf"/>
</dbReference>
<evidence type="ECO:0000256" key="2">
    <source>
        <dbReference type="ARBA" id="ARBA00022448"/>
    </source>
</evidence>
<keyword evidence="3 6" id="KW-0812">Transmembrane</keyword>
<protein>
    <submittedName>
        <fullName evidence="7">Putative monocarboxylate transporter</fullName>
    </submittedName>
</protein>
<accession>A0A1E1WZX9</accession>
<feature type="non-terminal residue" evidence="7">
    <location>
        <position position="174"/>
    </location>
</feature>
<keyword evidence="5 6" id="KW-0472">Membrane</keyword>
<organism evidence="7">
    <name type="scientific">Amblyomma aureolatum</name>
    <dbReference type="NCBI Taxonomy" id="187763"/>
    <lineage>
        <taxon>Eukaryota</taxon>
        <taxon>Metazoa</taxon>
        <taxon>Ecdysozoa</taxon>
        <taxon>Arthropoda</taxon>
        <taxon>Chelicerata</taxon>
        <taxon>Arachnida</taxon>
        <taxon>Acari</taxon>
        <taxon>Parasitiformes</taxon>
        <taxon>Ixodida</taxon>
        <taxon>Ixodoidea</taxon>
        <taxon>Ixodidae</taxon>
        <taxon>Amblyomminae</taxon>
        <taxon>Amblyomma</taxon>
    </lineage>
</organism>
<dbReference type="PANTHER" id="PTHR43385:SF1">
    <property type="entry name" value="RIBOFLAVIN TRANSPORTER RIBJ"/>
    <property type="match status" value="1"/>
</dbReference>
<keyword evidence="4 6" id="KW-1133">Transmembrane helix</keyword>
<comment type="subcellular location">
    <subcellularLocation>
        <location evidence="1">Membrane</location>
        <topology evidence="1">Multi-pass membrane protein</topology>
    </subcellularLocation>
</comment>
<feature type="transmembrane region" description="Helical" evidence="6">
    <location>
        <begin position="72"/>
        <end position="92"/>
    </location>
</feature>